<dbReference type="Gene3D" id="3.30.70.100">
    <property type="match status" value="1"/>
</dbReference>
<evidence type="ECO:0000256" key="5">
    <source>
        <dbReference type="NCBIfam" id="TIGR02625"/>
    </source>
</evidence>
<dbReference type="PANTHER" id="PTHR34389">
    <property type="entry name" value="L-RHAMNOSE MUTAROTASE"/>
    <property type="match status" value="1"/>
</dbReference>
<proteinExistence type="inferred from homology"/>
<evidence type="ECO:0000313" key="6">
    <source>
        <dbReference type="EMBL" id="EON78446.1"/>
    </source>
</evidence>
<accession>R7ZWD1</accession>
<comment type="caution">
    <text evidence="6">The sequence shown here is derived from an EMBL/GenBank/DDBJ whole genome shotgun (WGS) entry which is preliminary data.</text>
</comment>
<dbReference type="PANTHER" id="PTHR34389:SF2">
    <property type="entry name" value="L-RHAMNOSE MUTAROTASE"/>
    <property type="match status" value="1"/>
</dbReference>
<dbReference type="GO" id="GO:0062192">
    <property type="term" value="F:L-rhamnose mutarotase activity"/>
    <property type="evidence" value="ECO:0007669"/>
    <property type="project" value="UniProtKB-UniRule"/>
</dbReference>
<organism evidence="6 7">
    <name type="scientific">Lunatimonas lonarensis</name>
    <dbReference type="NCBI Taxonomy" id="1232681"/>
    <lineage>
        <taxon>Bacteria</taxon>
        <taxon>Pseudomonadati</taxon>
        <taxon>Bacteroidota</taxon>
        <taxon>Cytophagia</taxon>
        <taxon>Cytophagales</taxon>
        <taxon>Cyclobacteriaceae</taxon>
    </lineage>
</organism>
<keyword evidence="7" id="KW-1185">Reference proteome</keyword>
<keyword evidence="1" id="KW-0963">Cytoplasm</keyword>
<keyword evidence="4" id="KW-0684">Rhamnose metabolism</keyword>
<keyword evidence="2" id="KW-0413">Isomerase</keyword>
<dbReference type="OrthoDB" id="9799608at2"/>
<dbReference type="AlphaFoldDB" id="R7ZWD1"/>
<evidence type="ECO:0000256" key="4">
    <source>
        <dbReference type="ARBA" id="ARBA00023308"/>
    </source>
</evidence>
<dbReference type="RefSeq" id="WP_010853204.1">
    <property type="nucleotide sequence ID" value="NZ_AQHR01000035.1"/>
</dbReference>
<evidence type="ECO:0000256" key="2">
    <source>
        <dbReference type="ARBA" id="ARBA00023235"/>
    </source>
</evidence>
<evidence type="ECO:0000313" key="7">
    <source>
        <dbReference type="Proteomes" id="UP000013909"/>
    </source>
</evidence>
<gene>
    <name evidence="6" type="ORF">ADIS_1057</name>
</gene>
<dbReference type="HAMAP" id="MF_01663">
    <property type="entry name" value="L_rham_rotase"/>
    <property type="match status" value="1"/>
</dbReference>
<dbReference type="InterPro" id="IPR013448">
    <property type="entry name" value="L-rhamnose_mutarotase"/>
</dbReference>
<dbReference type="SUPFAM" id="SSF54909">
    <property type="entry name" value="Dimeric alpha+beta barrel"/>
    <property type="match status" value="1"/>
</dbReference>
<reference evidence="6 7" key="1">
    <citation type="submission" date="2013-02" db="EMBL/GenBank/DDBJ databases">
        <title>A novel strain isolated from Lonar lake, Maharashtra, India.</title>
        <authorList>
            <person name="Singh A."/>
        </authorList>
    </citation>
    <scope>NUCLEOTIDE SEQUENCE [LARGE SCALE GENOMIC DNA]</scope>
    <source>
        <strain evidence="6 7">AK24</strain>
    </source>
</reference>
<dbReference type="Proteomes" id="UP000013909">
    <property type="component" value="Unassembled WGS sequence"/>
</dbReference>
<dbReference type="STRING" id="1232681.ADIS_1057"/>
<dbReference type="EC" id="5.1.3.32" evidence="5"/>
<dbReference type="EMBL" id="AQHR01000035">
    <property type="protein sequence ID" value="EON78446.1"/>
    <property type="molecule type" value="Genomic_DNA"/>
</dbReference>
<dbReference type="Pfam" id="PF05336">
    <property type="entry name" value="rhaM"/>
    <property type="match status" value="1"/>
</dbReference>
<sequence>MNQIAFTMKLLPGFEKEYEKRHDEIWPELQALLKASGISDYHIFLDRSSNTLFAFQQTSGTSSSQDLGETELVKKWWAYMADIMETNPDNSPVTNPLTKVFTLK</sequence>
<evidence type="ECO:0000256" key="3">
    <source>
        <dbReference type="ARBA" id="ARBA00023277"/>
    </source>
</evidence>
<evidence type="ECO:0000256" key="1">
    <source>
        <dbReference type="ARBA" id="ARBA00022490"/>
    </source>
</evidence>
<dbReference type="InterPro" id="IPR011008">
    <property type="entry name" value="Dimeric_a/b-barrel"/>
</dbReference>
<protein>
    <recommendedName>
        <fullName evidence="5">L-rhamnose mutarotase</fullName>
        <ecNumber evidence="5">5.1.3.32</ecNumber>
    </recommendedName>
</protein>
<dbReference type="NCBIfam" id="TIGR02625">
    <property type="entry name" value="YiiL_rotase"/>
    <property type="match status" value="1"/>
</dbReference>
<dbReference type="InterPro" id="IPR008000">
    <property type="entry name" value="Rham/fucose_mutarotase"/>
</dbReference>
<dbReference type="GO" id="GO:0005737">
    <property type="term" value="C:cytoplasm"/>
    <property type="evidence" value="ECO:0007669"/>
    <property type="project" value="InterPro"/>
</dbReference>
<dbReference type="GO" id="GO:0019301">
    <property type="term" value="P:rhamnose catabolic process"/>
    <property type="evidence" value="ECO:0007669"/>
    <property type="project" value="UniProtKB-UniRule"/>
</dbReference>
<name>R7ZWD1_9BACT</name>
<keyword evidence="3" id="KW-0119">Carbohydrate metabolism</keyword>
<dbReference type="PATRIC" id="fig|1288963.3.peg.1055"/>